<accession>C8PH69</accession>
<evidence type="ECO:0000313" key="1">
    <source>
        <dbReference type="EMBL" id="EEV17890.1"/>
    </source>
</evidence>
<reference evidence="1 2" key="1">
    <citation type="submission" date="2009-07" db="EMBL/GenBank/DDBJ databases">
        <authorList>
            <person name="Madupu R."/>
            <person name="Sebastian Y."/>
            <person name="Durkin A.S."/>
            <person name="Torralba M."/>
            <person name="Methe B."/>
            <person name="Sutton G.G."/>
            <person name="Strausberg R.L."/>
            <person name="Nelson K.E."/>
        </authorList>
    </citation>
    <scope>NUCLEOTIDE SEQUENCE [LARGE SCALE GENOMIC DNA]</scope>
    <source>
        <strain evidence="1 2">RM3268</strain>
    </source>
</reference>
<dbReference type="Proteomes" id="UP000005709">
    <property type="component" value="Unassembled WGS sequence"/>
</dbReference>
<name>C8PH69_9BACT</name>
<sequence length="41" mass="4485">MAGEYAFCLASKKFNSPQPALSAIVYSCAACRNFNPYFCIS</sequence>
<evidence type="ECO:0000313" key="2">
    <source>
        <dbReference type="Proteomes" id="UP000005709"/>
    </source>
</evidence>
<protein>
    <submittedName>
        <fullName evidence="1">Uncharacterized protein</fullName>
    </submittedName>
</protein>
<proteinExistence type="predicted"/>
<dbReference type="EMBL" id="ACYG01000022">
    <property type="protein sequence ID" value="EEV17890.1"/>
    <property type="molecule type" value="Genomic_DNA"/>
</dbReference>
<gene>
    <name evidence="1" type="ORF">CAMGR0001_2257</name>
</gene>
<dbReference type="AlphaFoldDB" id="C8PH69"/>
<keyword evidence="2" id="KW-1185">Reference proteome</keyword>
<comment type="caution">
    <text evidence="1">The sequence shown here is derived from an EMBL/GenBank/DDBJ whole genome shotgun (WGS) entry which is preliminary data.</text>
</comment>
<organism evidence="1 2">
    <name type="scientific">Campylobacter gracilis RM3268</name>
    <dbReference type="NCBI Taxonomy" id="553220"/>
    <lineage>
        <taxon>Bacteria</taxon>
        <taxon>Pseudomonadati</taxon>
        <taxon>Campylobacterota</taxon>
        <taxon>Epsilonproteobacteria</taxon>
        <taxon>Campylobacterales</taxon>
        <taxon>Campylobacteraceae</taxon>
        <taxon>Campylobacter</taxon>
    </lineage>
</organism>